<feature type="compositionally biased region" description="Acidic residues" evidence="1">
    <location>
        <begin position="22"/>
        <end position="33"/>
    </location>
</feature>
<evidence type="ECO:0000313" key="2">
    <source>
        <dbReference type="EMBL" id="SDF21851.1"/>
    </source>
</evidence>
<reference evidence="3" key="1">
    <citation type="submission" date="2016-10" db="EMBL/GenBank/DDBJ databases">
        <authorList>
            <person name="Varghese N."/>
            <person name="Submissions S."/>
        </authorList>
    </citation>
    <scope>NUCLEOTIDE SEQUENCE [LARGE SCALE GENOMIC DNA]</scope>
    <source>
        <strain evidence="3">IBRC-M 10760</strain>
    </source>
</reference>
<dbReference type="EMBL" id="FNBK01000004">
    <property type="protein sequence ID" value="SDF21851.1"/>
    <property type="molecule type" value="Genomic_DNA"/>
</dbReference>
<evidence type="ECO:0000256" key="1">
    <source>
        <dbReference type="SAM" id="MobiDB-lite"/>
    </source>
</evidence>
<dbReference type="RefSeq" id="WP_092690017.1">
    <property type="nucleotide sequence ID" value="NZ_FNBK01000004.1"/>
</dbReference>
<keyword evidence="3" id="KW-1185">Reference proteome</keyword>
<proteinExistence type="predicted"/>
<dbReference type="Proteomes" id="UP000199076">
    <property type="component" value="Unassembled WGS sequence"/>
</dbReference>
<gene>
    <name evidence="2" type="ORF">SAMN05216218_104264</name>
</gene>
<sequence length="65" mass="6803">MCHGLAPGFILRDEIAEELLEEAREDAETETTADETPTFASDDAPAGDAITGGATDRDRPTGGPK</sequence>
<accession>A0A1G7JAC0</accession>
<name>A0A1G7JAC0_9EURY</name>
<feature type="region of interest" description="Disordered" evidence="1">
    <location>
        <begin position="22"/>
        <end position="65"/>
    </location>
</feature>
<protein>
    <submittedName>
        <fullName evidence="2">Uncharacterized protein</fullName>
    </submittedName>
</protein>
<feature type="compositionally biased region" description="Basic and acidic residues" evidence="1">
    <location>
        <begin position="55"/>
        <end position="65"/>
    </location>
</feature>
<organism evidence="2 3">
    <name type="scientific">Halorientalis regularis</name>
    <dbReference type="NCBI Taxonomy" id="660518"/>
    <lineage>
        <taxon>Archaea</taxon>
        <taxon>Methanobacteriati</taxon>
        <taxon>Methanobacteriota</taxon>
        <taxon>Stenosarchaea group</taxon>
        <taxon>Halobacteria</taxon>
        <taxon>Halobacteriales</taxon>
        <taxon>Haloarculaceae</taxon>
        <taxon>Halorientalis</taxon>
    </lineage>
</organism>
<evidence type="ECO:0000313" key="3">
    <source>
        <dbReference type="Proteomes" id="UP000199076"/>
    </source>
</evidence>
<dbReference type="AlphaFoldDB" id="A0A1G7JAC0"/>